<proteinExistence type="predicted"/>
<evidence type="ECO:0000313" key="4">
    <source>
        <dbReference type="Proteomes" id="UP000622533"/>
    </source>
</evidence>
<evidence type="ECO:0000259" key="1">
    <source>
        <dbReference type="Pfam" id="PF10000"/>
    </source>
</evidence>
<dbReference type="Gene3D" id="3.30.2130.10">
    <property type="entry name" value="VC0802-like"/>
    <property type="match status" value="1"/>
</dbReference>
<evidence type="ECO:0000313" key="3">
    <source>
        <dbReference type="EMBL" id="MBE9021692.1"/>
    </source>
</evidence>
<gene>
    <name evidence="3" type="ORF">IQ276_04195</name>
</gene>
<comment type="caution">
    <text evidence="3">The sequence shown here is derived from an EMBL/GenBank/DDBJ whole genome shotgun (WGS) entry which is preliminary data.</text>
</comment>
<dbReference type="InterPro" id="IPR018717">
    <property type="entry name" value="DUF2241"/>
</dbReference>
<keyword evidence="4" id="KW-1185">Reference proteome</keyword>
<sequence>MSGETELSTLIKGMKPQLQPGEYVFCTVPVDRVPTNIEPVCVFREAEGTTLIITKQQADKLSIPYSFVAAWITLTIHSSLEAVGLTAAISHKLAIAGISCNLVAAYYHDHLFVRCQDAQRTMEILTLMSKDETQKI</sequence>
<accession>A0A8J7CZI8</accession>
<dbReference type="InterPro" id="IPR045865">
    <property type="entry name" value="ACT-like_dom_sf"/>
</dbReference>
<name>A0A8J7CZI8_DESMC</name>
<dbReference type="Pfam" id="PF10000">
    <property type="entry name" value="ACT_3"/>
    <property type="match status" value="1"/>
</dbReference>
<reference evidence="3" key="1">
    <citation type="submission" date="2020-10" db="EMBL/GenBank/DDBJ databases">
        <authorList>
            <person name="Castelo-Branco R."/>
            <person name="Eusebio N."/>
            <person name="Adriana R."/>
            <person name="Vieira A."/>
            <person name="Brugerolle De Fraissinette N."/>
            <person name="Rezende De Castro R."/>
            <person name="Schneider M.P."/>
            <person name="Vasconcelos V."/>
            <person name="Leao P.N."/>
        </authorList>
    </citation>
    <scope>NUCLEOTIDE SEQUENCE</scope>
    <source>
        <strain evidence="3">LEGE 12446</strain>
    </source>
</reference>
<dbReference type="PANTHER" id="PTHR39199:SF1">
    <property type="entry name" value="BLR5128 PROTEIN"/>
    <property type="match status" value="1"/>
</dbReference>
<evidence type="ECO:0000259" key="2">
    <source>
        <dbReference type="Pfam" id="PF13840"/>
    </source>
</evidence>
<protein>
    <submittedName>
        <fullName evidence="3">ACT domain-containing protein</fullName>
    </submittedName>
</protein>
<dbReference type="PANTHER" id="PTHR39199">
    <property type="entry name" value="BLR5128 PROTEIN"/>
    <property type="match status" value="1"/>
</dbReference>
<dbReference type="AlphaFoldDB" id="A0A8J7CZI8"/>
<dbReference type="InterPro" id="IPR027795">
    <property type="entry name" value="CASTOR_ACT_dom"/>
</dbReference>
<dbReference type="Proteomes" id="UP000622533">
    <property type="component" value="Unassembled WGS sequence"/>
</dbReference>
<dbReference type="RefSeq" id="WP_193913922.1">
    <property type="nucleotide sequence ID" value="NZ_JADEXS020000001.1"/>
</dbReference>
<feature type="domain" description="DUF2241" evidence="1">
    <location>
        <begin position="2"/>
        <end position="69"/>
    </location>
</feature>
<organism evidence="3 4">
    <name type="scientific">Desmonostoc muscorum LEGE 12446</name>
    <dbReference type="NCBI Taxonomy" id="1828758"/>
    <lineage>
        <taxon>Bacteria</taxon>
        <taxon>Bacillati</taxon>
        <taxon>Cyanobacteriota</taxon>
        <taxon>Cyanophyceae</taxon>
        <taxon>Nostocales</taxon>
        <taxon>Nostocaceae</taxon>
        <taxon>Desmonostoc</taxon>
    </lineage>
</organism>
<dbReference type="EMBL" id="JADEXS010000034">
    <property type="protein sequence ID" value="MBE9021692.1"/>
    <property type="molecule type" value="Genomic_DNA"/>
</dbReference>
<dbReference type="Pfam" id="PF13840">
    <property type="entry name" value="ACT_7"/>
    <property type="match status" value="1"/>
</dbReference>
<dbReference type="SUPFAM" id="SSF55021">
    <property type="entry name" value="ACT-like"/>
    <property type="match status" value="2"/>
</dbReference>
<feature type="domain" description="CASTOR ACT" evidence="2">
    <location>
        <begin position="70"/>
        <end position="125"/>
    </location>
</feature>